<reference evidence="2" key="1">
    <citation type="submission" date="2021-02" db="EMBL/GenBank/DDBJ databases">
        <authorList>
            <person name="Nowell W R."/>
        </authorList>
    </citation>
    <scope>NUCLEOTIDE SEQUENCE</scope>
</reference>
<dbReference type="Gene3D" id="2.60.120.200">
    <property type="match status" value="2"/>
</dbReference>
<accession>A0A821S5A3</accession>
<evidence type="ECO:0008006" key="4">
    <source>
        <dbReference type="Google" id="ProtNLM"/>
    </source>
</evidence>
<feature type="region of interest" description="Disordered" evidence="1">
    <location>
        <begin position="1"/>
        <end position="76"/>
    </location>
</feature>
<dbReference type="AlphaFoldDB" id="A0A821S5A3"/>
<evidence type="ECO:0000256" key="1">
    <source>
        <dbReference type="SAM" id="MobiDB-lite"/>
    </source>
</evidence>
<feature type="compositionally biased region" description="Low complexity" evidence="1">
    <location>
        <begin position="55"/>
        <end position="74"/>
    </location>
</feature>
<dbReference type="Proteomes" id="UP000663838">
    <property type="component" value="Unassembled WGS sequence"/>
</dbReference>
<name>A0A821S5A3_9BILA</name>
<gene>
    <name evidence="2" type="ORF">TOA249_LOCUS27141</name>
</gene>
<feature type="region of interest" description="Disordered" evidence="1">
    <location>
        <begin position="101"/>
        <end position="130"/>
    </location>
</feature>
<evidence type="ECO:0000313" key="2">
    <source>
        <dbReference type="EMBL" id="CAF4854189.1"/>
    </source>
</evidence>
<feature type="non-terminal residue" evidence="2">
    <location>
        <position position="1"/>
    </location>
</feature>
<protein>
    <recommendedName>
        <fullName evidence="4">LamG-like jellyroll fold domain-containing protein</fullName>
    </recommendedName>
</protein>
<proteinExistence type="predicted"/>
<feature type="compositionally biased region" description="Basic residues" evidence="1">
    <location>
        <begin position="35"/>
        <end position="45"/>
    </location>
</feature>
<dbReference type="InterPro" id="IPR013320">
    <property type="entry name" value="ConA-like_dom_sf"/>
</dbReference>
<dbReference type="Pfam" id="PF13385">
    <property type="entry name" value="Laminin_G_3"/>
    <property type="match status" value="2"/>
</dbReference>
<sequence length="597" mass="65974">AQQQRQQRRLPRQLQRQPRPRPRQQQRRPQQPQLRRQRQQQRRPQHPQPQPQRPRPQQLQRRQQHQQLRPRQQQFAPFNFFISPSNLFRFAILRYDYATTSTTTSTTSTTSTTTTSTTSTTTTTTTTTSTVGCSVSGSTTHAPGGQGGESVIYTFDNTPNDYYGNYNAVPVNSPQYVSPGYNGRGYAIQLLSAQAQLLQPNPNQTKGIGKSRQVRFILTCTPLDHKHYGADCSTRLLRIYTYPLAVYTGNPYVDMIIYAQTNSSTYYQYMWMMLRNGSNYGAFFGDDVWGPTLLQTNQWQHMAFTYNYSTGIQVVYVNGVAGTRFEDATNPNALPCLITAGVQTIGAYPGCGAGFFDGYIDQLEILFSVAKTATEILNDATLVGYYSMDCLSYSSLDSGPNQINGIAVGLSSGDGGRVGQSYLFNTNSSYFQVTGLVFLGQSYKSFSFALWLRPITSVTSGGTILHVSQTTTGTGWCVQFIGLSSLGQIVVNGYSSSGAVSVIGPVLTVGQWVHIVETYSQLHGVRLYVNGILYSQSSGFVYSSSGVPMTVTLGQCLSGTGCDHTGIQTGYYQGQIDEFYIYSRELAQADVTTLANP</sequence>
<evidence type="ECO:0000313" key="3">
    <source>
        <dbReference type="Proteomes" id="UP000663838"/>
    </source>
</evidence>
<dbReference type="SUPFAM" id="SSF49899">
    <property type="entry name" value="Concanavalin A-like lectins/glucanases"/>
    <property type="match status" value="2"/>
</dbReference>
<dbReference type="EMBL" id="CAJOBS010003367">
    <property type="protein sequence ID" value="CAF4854189.1"/>
    <property type="molecule type" value="Genomic_DNA"/>
</dbReference>
<comment type="caution">
    <text evidence="2">The sequence shown here is derived from an EMBL/GenBank/DDBJ whole genome shotgun (WGS) entry which is preliminary data.</text>
</comment>
<feature type="compositionally biased region" description="Basic residues" evidence="1">
    <location>
        <begin position="1"/>
        <end position="11"/>
    </location>
</feature>
<organism evidence="2 3">
    <name type="scientific">Rotaria socialis</name>
    <dbReference type="NCBI Taxonomy" id="392032"/>
    <lineage>
        <taxon>Eukaryota</taxon>
        <taxon>Metazoa</taxon>
        <taxon>Spiralia</taxon>
        <taxon>Gnathifera</taxon>
        <taxon>Rotifera</taxon>
        <taxon>Eurotatoria</taxon>
        <taxon>Bdelloidea</taxon>
        <taxon>Philodinida</taxon>
        <taxon>Philodinidae</taxon>
        <taxon>Rotaria</taxon>
    </lineage>
</organism>